<evidence type="ECO:0000313" key="2">
    <source>
        <dbReference type="Proteomes" id="UP000434101"/>
    </source>
</evidence>
<dbReference type="EMBL" id="WUYX01000023">
    <property type="protein sequence ID" value="MXV61638.1"/>
    <property type="molecule type" value="Genomic_DNA"/>
</dbReference>
<proteinExistence type="predicted"/>
<reference evidence="1 2" key="1">
    <citation type="submission" date="2020-01" db="EMBL/GenBank/DDBJ databases">
        <title>Natronorubrum sp. JWXQ-INN 674 isolated from Inner Mongolia Autonomous Region of China.</title>
        <authorList>
            <person name="Xue Q."/>
        </authorList>
    </citation>
    <scope>NUCLEOTIDE SEQUENCE [LARGE SCALE GENOMIC DNA]</scope>
    <source>
        <strain evidence="1 2">JWXQ-INN-674</strain>
    </source>
</reference>
<accession>A0A6B0VJD2</accession>
<organism evidence="1 2">
    <name type="scientific">Natronorubrum halalkaliphilum</name>
    <dbReference type="NCBI Taxonomy" id="2691917"/>
    <lineage>
        <taxon>Archaea</taxon>
        <taxon>Methanobacteriati</taxon>
        <taxon>Methanobacteriota</taxon>
        <taxon>Stenosarchaea group</taxon>
        <taxon>Halobacteria</taxon>
        <taxon>Halobacteriales</taxon>
        <taxon>Natrialbaceae</taxon>
        <taxon>Natronorubrum</taxon>
    </lineage>
</organism>
<protein>
    <submittedName>
        <fullName evidence="1">Uncharacterized protein</fullName>
    </submittedName>
</protein>
<dbReference type="OrthoDB" id="351341at2157"/>
<sequence length="627" mass="73196">MTKKRHWNCRTDCDHLLDFSDVWLLAIDEEEEFTSERVEVQNLLDTISKLLTDNRIDEAESFIESLNTEIDDLISIDFFKENVPELCEGVEIDTTNYSNQRNELREKLRENFEFDRSEVGDYFEEEAIDQNADAIYNKLLNVFEETAQEAARDEVSYDQLKDSINELNRKLSAPELREDYRKHLSAQLRSHLHQESCLNDEDLYRYIEDLSSELTIESWREKDFESLLRGFLTGTFETKEDRIDYLCEKVESLEENNTTIYVPIPEFPMELEGIEIDGITFSKRDSDEVDFDSRLSNSLFEDPSIKEDSQVFEKGIDIFASVEVKYDLSRASRRRAKERISMAFDVLNFGEDRGVIEPPFYDSHGSFYKETDSGELRPLGSEKTLPYMTGKEREDVTEKVQLFSSYFDRGKKTELQQNFRNSLRWHRYAVQSSESEEEFLKMVISLESLLVSGRGEEKSALNTRAVRLLQVLEEYKPQTERALRDMYETRSMIVHNAEYNIPKLEYQLTRLRNFSRRILSLTANYMDDCEDIDEVISKIEESEDEAREARIDRSPFEVGESFEVSGTLIQHYGGVPIGEVDIEGELKDDGRYVFYDSKIVAGEFKTDAQYLTKFGTETATSTVSDRR</sequence>
<keyword evidence="2" id="KW-1185">Reference proteome</keyword>
<evidence type="ECO:0000313" key="1">
    <source>
        <dbReference type="EMBL" id="MXV61638.1"/>
    </source>
</evidence>
<gene>
    <name evidence="1" type="ORF">GS429_06080</name>
</gene>
<dbReference type="RefSeq" id="WP_160063684.1">
    <property type="nucleotide sequence ID" value="NZ_WUYX01000023.1"/>
</dbReference>
<comment type="caution">
    <text evidence="1">The sequence shown here is derived from an EMBL/GenBank/DDBJ whole genome shotgun (WGS) entry which is preliminary data.</text>
</comment>
<dbReference type="AlphaFoldDB" id="A0A6B0VJD2"/>
<name>A0A6B0VJD2_9EURY</name>
<dbReference type="Proteomes" id="UP000434101">
    <property type="component" value="Unassembled WGS sequence"/>
</dbReference>